<name>H8I4R4_METCZ</name>
<evidence type="ECO:0000313" key="2">
    <source>
        <dbReference type="EMBL" id="AFD00659.1"/>
    </source>
</evidence>
<proteinExistence type="predicted"/>
<dbReference type="SMART" id="SM00065">
    <property type="entry name" value="GAF"/>
    <property type="match status" value="1"/>
</dbReference>
<dbReference type="InterPro" id="IPR029016">
    <property type="entry name" value="GAF-like_dom_sf"/>
</dbReference>
<dbReference type="STRING" id="1041930.Mtc_1919"/>
<dbReference type="InterPro" id="IPR052023">
    <property type="entry name" value="Histidine_kinase_KdpD"/>
</dbReference>
<sequence length="451" mass="49643">MELMPADGNCIVAQDDTIVWCDKTFSEWFSHRGIGPGAKLSQLFPGARDLFRPGAIFEDADRLGKKRYFSLECKPITGLNGEKVSRNVRIRMVTLQRVLIEISRLSTQAKSPKELFEKVLWLMRETTHYLAFAGYVARDGRVELVSSKGWTEKLKSYVSLQDIAPDSMSLAGRTAYHRQQIVMAMKDYALSPAVKSAINKLGGEYIVVTPLVDQDRLVGVLTVINDKALTPLDSEALQSICGQVAVSLSVKLQEEAAAARADDAVLYANLIERAMKDKALSKEWEEAASGLVRSLNDNAALRSVALKEAFSSAASAAAQIASASGKKLNVKATGLDLLEVSPLFMFAAYEVLKNSVQHSTSSLVEADVRVSRDRSGTCRIEISDNGPGIPDEFKGEVFRQYKEIMKECKGIGLYLVKKIVNKYGGRVWIEDRVHGDHRKGAKVVIMIPPKA</sequence>
<dbReference type="SMART" id="SM00387">
    <property type="entry name" value="HATPase_c"/>
    <property type="match status" value="1"/>
</dbReference>
<dbReference type="PRINTS" id="PR00344">
    <property type="entry name" value="BCTRLSENSOR"/>
</dbReference>
<dbReference type="KEGG" id="mez:Mtc_1919"/>
<accession>H8I4R4</accession>
<dbReference type="PANTHER" id="PTHR45569:SF1">
    <property type="entry name" value="SENSOR PROTEIN KDPD"/>
    <property type="match status" value="1"/>
</dbReference>
<dbReference type="HOGENOM" id="CLU_606371_0_0_2"/>
<feature type="domain" description="Histidine kinase" evidence="1">
    <location>
        <begin position="350"/>
        <end position="451"/>
    </location>
</feature>
<dbReference type="PROSITE" id="PS50109">
    <property type="entry name" value="HIS_KIN"/>
    <property type="match status" value="1"/>
</dbReference>
<dbReference type="PANTHER" id="PTHR45569">
    <property type="entry name" value="SENSOR PROTEIN KDPD"/>
    <property type="match status" value="1"/>
</dbReference>
<dbReference type="RefSeq" id="WP_014406490.1">
    <property type="nucleotide sequence ID" value="NC_017034.1"/>
</dbReference>
<dbReference type="SUPFAM" id="SSF55781">
    <property type="entry name" value="GAF domain-like"/>
    <property type="match status" value="1"/>
</dbReference>
<organism evidence="2 3">
    <name type="scientific">Methanocella conradii (strain DSM 24694 / JCM 17849 / CGMCC 1.5162 / HZ254)</name>
    <dbReference type="NCBI Taxonomy" id="1041930"/>
    <lineage>
        <taxon>Archaea</taxon>
        <taxon>Methanobacteriati</taxon>
        <taxon>Methanobacteriota</taxon>
        <taxon>Stenosarchaea group</taxon>
        <taxon>Methanomicrobia</taxon>
        <taxon>Methanocellales</taxon>
        <taxon>Methanocellaceae</taxon>
        <taxon>Methanocella</taxon>
    </lineage>
</organism>
<dbReference type="Pfam" id="PF02518">
    <property type="entry name" value="HATPase_c"/>
    <property type="match status" value="1"/>
</dbReference>
<dbReference type="GO" id="GO:0000155">
    <property type="term" value="F:phosphorelay sensor kinase activity"/>
    <property type="evidence" value="ECO:0007669"/>
    <property type="project" value="TreeGrafter"/>
</dbReference>
<dbReference type="InterPro" id="IPR005467">
    <property type="entry name" value="His_kinase_dom"/>
</dbReference>
<dbReference type="Proteomes" id="UP000005233">
    <property type="component" value="Chromosome"/>
</dbReference>
<dbReference type="InterPro" id="IPR036890">
    <property type="entry name" value="HATPase_C_sf"/>
</dbReference>
<keyword evidence="2" id="KW-0418">Kinase</keyword>
<evidence type="ECO:0000313" key="3">
    <source>
        <dbReference type="Proteomes" id="UP000005233"/>
    </source>
</evidence>
<dbReference type="OrthoDB" id="230688at2157"/>
<dbReference type="SUPFAM" id="SSF55874">
    <property type="entry name" value="ATPase domain of HSP90 chaperone/DNA topoisomerase II/histidine kinase"/>
    <property type="match status" value="1"/>
</dbReference>
<dbReference type="GeneID" id="11972067"/>
<dbReference type="AlphaFoldDB" id="H8I4R4"/>
<dbReference type="EMBL" id="CP003243">
    <property type="protein sequence ID" value="AFD00659.1"/>
    <property type="molecule type" value="Genomic_DNA"/>
</dbReference>
<protein>
    <submittedName>
        <fullName evidence="2">Signal transduction histidine kinase (GAF sensor domain)</fullName>
    </submittedName>
</protein>
<keyword evidence="3" id="KW-1185">Reference proteome</keyword>
<dbReference type="CDD" id="cd00075">
    <property type="entry name" value="HATPase"/>
    <property type="match status" value="1"/>
</dbReference>
<gene>
    <name evidence="2" type="ordered locus">Mtc_1919</name>
</gene>
<evidence type="ECO:0000259" key="1">
    <source>
        <dbReference type="PROSITE" id="PS50109"/>
    </source>
</evidence>
<keyword evidence="2" id="KW-0808">Transferase</keyword>
<dbReference type="InterPro" id="IPR003018">
    <property type="entry name" value="GAF"/>
</dbReference>
<dbReference type="Gene3D" id="3.30.450.40">
    <property type="match status" value="1"/>
</dbReference>
<dbReference type="GO" id="GO:0005886">
    <property type="term" value="C:plasma membrane"/>
    <property type="evidence" value="ECO:0007669"/>
    <property type="project" value="TreeGrafter"/>
</dbReference>
<reference evidence="2 3" key="1">
    <citation type="journal article" date="2012" name="J. Bacteriol.">
        <title>Complete genome sequence of a thermophilic methanogen, Methanocella conradii HZ254, isolated from Chinese rice field soil.</title>
        <authorList>
            <person name="Lu Z."/>
            <person name="Lu Y."/>
        </authorList>
    </citation>
    <scope>NUCLEOTIDE SEQUENCE [LARGE SCALE GENOMIC DNA]</scope>
    <source>
        <strain evidence="3">DSM 24694 / JCM 17849 / CGMCC 1.5162 / HZ254</strain>
    </source>
</reference>
<dbReference type="InterPro" id="IPR004358">
    <property type="entry name" value="Sig_transdc_His_kin-like_C"/>
</dbReference>
<dbReference type="InterPro" id="IPR003594">
    <property type="entry name" value="HATPase_dom"/>
</dbReference>
<dbReference type="Pfam" id="PF13185">
    <property type="entry name" value="GAF_2"/>
    <property type="match status" value="1"/>
</dbReference>
<dbReference type="Gene3D" id="3.30.565.10">
    <property type="entry name" value="Histidine kinase-like ATPase, C-terminal domain"/>
    <property type="match status" value="1"/>
</dbReference>
<dbReference type="eggNOG" id="arCOG06515">
    <property type="taxonomic scope" value="Archaea"/>
</dbReference>